<evidence type="ECO:0000256" key="2">
    <source>
        <dbReference type="SAM" id="SignalP"/>
    </source>
</evidence>
<dbReference type="CDD" id="cd16325">
    <property type="entry name" value="LolA"/>
    <property type="match status" value="1"/>
</dbReference>
<dbReference type="RefSeq" id="WP_055115160.1">
    <property type="nucleotide sequence ID" value="NZ_CANKXR010000002.1"/>
</dbReference>
<dbReference type="InterPro" id="IPR004564">
    <property type="entry name" value="OM_lipoprot_carrier_LolA-like"/>
</dbReference>
<dbReference type="Gene3D" id="2.50.20.10">
    <property type="entry name" value="Lipoprotein localisation LolA/LolB/LppX"/>
    <property type="match status" value="1"/>
</dbReference>
<gene>
    <name evidence="3" type="primary">lolA</name>
    <name evidence="3" type="ORF">LA5096_01268</name>
</gene>
<evidence type="ECO:0000313" key="4">
    <source>
        <dbReference type="Proteomes" id="UP000049983"/>
    </source>
</evidence>
<dbReference type="STRING" id="311410.LA5095_02412"/>
<dbReference type="PANTHER" id="PTHR35869:SF1">
    <property type="entry name" value="OUTER-MEMBRANE LIPOPROTEIN CARRIER PROTEIN"/>
    <property type="match status" value="1"/>
</dbReference>
<keyword evidence="1 2" id="KW-0732">Signal</keyword>
<evidence type="ECO:0000256" key="1">
    <source>
        <dbReference type="ARBA" id="ARBA00022729"/>
    </source>
</evidence>
<dbReference type="SUPFAM" id="SSF89392">
    <property type="entry name" value="Prokaryotic lipoproteins and lipoprotein localization factors"/>
    <property type="match status" value="1"/>
</dbReference>
<feature type="chain" id="PRO_5009787887" evidence="2">
    <location>
        <begin position="20"/>
        <end position="217"/>
    </location>
</feature>
<sequence length="217" mass="24416">MLKRFALRLAGHLSRPFLAAAITLTLLLPAQALTQQEQKTLQELSTYFNSVKTMHGDFIQFGPDGSQSDGKFYIARPGKVRFYYNKPSVLDIVADGKSVSVRDRKLNTQDIWPLGQTPLRFLLSDSINLEKDTNVTNVLVEKDLITVTIFDKTKFNSGTLTLIFDTDDFALKQWTVTDQQGYDTSVAVYNVVSNAPTNPDLFKIDYLANANQRKGRN</sequence>
<accession>A0A0M6ZVY7</accession>
<dbReference type="InterPro" id="IPR029046">
    <property type="entry name" value="LolA/LolB/LppX"/>
</dbReference>
<organism evidence="3 4">
    <name type="scientific">Roseibium album</name>
    <dbReference type="NCBI Taxonomy" id="311410"/>
    <lineage>
        <taxon>Bacteria</taxon>
        <taxon>Pseudomonadati</taxon>
        <taxon>Pseudomonadota</taxon>
        <taxon>Alphaproteobacteria</taxon>
        <taxon>Hyphomicrobiales</taxon>
        <taxon>Stappiaceae</taxon>
        <taxon>Roseibium</taxon>
    </lineage>
</organism>
<proteinExistence type="predicted"/>
<dbReference type="AlphaFoldDB" id="A0A0M6ZVY7"/>
<dbReference type="Pfam" id="PF03548">
    <property type="entry name" value="LolA"/>
    <property type="match status" value="1"/>
</dbReference>
<protein>
    <submittedName>
        <fullName evidence="3">Outer-membrane lipoprotein carrier protein</fullName>
    </submittedName>
</protein>
<dbReference type="GeneID" id="97668693"/>
<dbReference type="EMBL" id="CXWC01000002">
    <property type="protein sequence ID" value="CTQ66908.1"/>
    <property type="molecule type" value="Genomic_DNA"/>
</dbReference>
<keyword evidence="3" id="KW-0449">Lipoprotein</keyword>
<dbReference type="Proteomes" id="UP000049983">
    <property type="component" value="Unassembled WGS sequence"/>
</dbReference>
<name>A0A0M6ZVY7_9HYPH</name>
<keyword evidence="4" id="KW-1185">Reference proteome</keyword>
<reference evidence="4" key="1">
    <citation type="submission" date="2015-07" db="EMBL/GenBank/DDBJ databases">
        <authorList>
            <person name="Rodrigo-Torres Lidia"/>
            <person name="Arahal R.David."/>
        </authorList>
    </citation>
    <scope>NUCLEOTIDE SEQUENCE [LARGE SCALE GENOMIC DNA]</scope>
    <source>
        <strain evidence="4">CECT 5096</strain>
    </source>
</reference>
<feature type="signal peptide" evidence="2">
    <location>
        <begin position="1"/>
        <end position="19"/>
    </location>
</feature>
<dbReference type="OrthoDB" id="9800501at2"/>
<evidence type="ECO:0000313" key="3">
    <source>
        <dbReference type="EMBL" id="CTQ66908.1"/>
    </source>
</evidence>
<dbReference type="PANTHER" id="PTHR35869">
    <property type="entry name" value="OUTER-MEMBRANE LIPOPROTEIN CARRIER PROTEIN"/>
    <property type="match status" value="1"/>
</dbReference>